<gene>
    <name evidence="7" type="ORF">HY544_05330</name>
</gene>
<protein>
    <submittedName>
        <fullName evidence="7">M20/M25/M40 family metallo-hydrolase</fullName>
    </submittedName>
</protein>
<feature type="domain" description="Peptidase M20 dimerisation" evidence="6">
    <location>
        <begin position="182"/>
        <end position="294"/>
    </location>
</feature>
<dbReference type="PANTHER" id="PTHR43808:SF8">
    <property type="entry name" value="PEPTIDASE M20 DIMERISATION DOMAIN-CONTAINING PROTEIN"/>
    <property type="match status" value="1"/>
</dbReference>
<proteinExistence type="inferred from homology"/>
<dbReference type="EMBL" id="JACQPB010000047">
    <property type="protein sequence ID" value="MBI4210893.1"/>
    <property type="molecule type" value="Genomic_DNA"/>
</dbReference>
<comment type="caution">
    <text evidence="7">The sequence shown here is derived from an EMBL/GenBank/DDBJ whole genome shotgun (WGS) entry which is preliminary data.</text>
</comment>
<dbReference type="InterPro" id="IPR050072">
    <property type="entry name" value="Peptidase_M20A"/>
</dbReference>
<dbReference type="InterPro" id="IPR036264">
    <property type="entry name" value="Bact_exopeptidase_dim_dom"/>
</dbReference>
<dbReference type="Gene3D" id="3.40.630.10">
    <property type="entry name" value="Zn peptidases"/>
    <property type="match status" value="2"/>
</dbReference>
<dbReference type="SUPFAM" id="SSF53187">
    <property type="entry name" value="Zn-dependent exopeptidases"/>
    <property type="match status" value="1"/>
</dbReference>
<evidence type="ECO:0000256" key="4">
    <source>
        <dbReference type="ARBA" id="ARBA00022801"/>
    </source>
</evidence>
<evidence type="ECO:0000313" key="7">
    <source>
        <dbReference type="EMBL" id="MBI4210893.1"/>
    </source>
</evidence>
<organism evidence="7 8">
    <name type="scientific">Candidatus Iainarchaeum sp</name>
    <dbReference type="NCBI Taxonomy" id="3101447"/>
    <lineage>
        <taxon>Archaea</taxon>
        <taxon>Candidatus Iainarchaeota</taxon>
        <taxon>Candidatus Iainarchaeia</taxon>
        <taxon>Candidatus Iainarchaeales</taxon>
        <taxon>Candidatus Iainarchaeaceae</taxon>
        <taxon>Candidatus Iainarchaeum</taxon>
    </lineage>
</organism>
<evidence type="ECO:0000256" key="2">
    <source>
        <dbReference type="ARBA" id="ARBA00006247"/>
    </source>
</evidence>
<dbReference type="GO" id="GO:0016787">
    <property type="term" value="F:hydrolase activity"/>
    <property type="evidence" value="ECO:0007669"/>
    <property type="project" value="UniProtKB-KW"/>
</dbReference>
<reference evidence="7" key="1">
    <citation type="submission" date="2020-07" db="EMBL/GenBank/DDBJ databases">
        <title>Huge and variable diversity of episymbiotic CPR bacteria and DPANN archaea in groundwater ecosystems.</title>
        <authorList>
            <person name="He C.Y."/>
            <person name="Keren R."/>
            <person name="Whittaker M."/>
            <person name="Farag I.F."/>
            <person name="Doudna J."/>
            <person name="Cate J.H.D."/>
            <person name="Banfield J.F."/>
        </authorList>
    </citation>
    <scope>NUCLEOTIDE SEQUENCE</scope>
    <source>
        <strain evidence="7">NC_groundwater_1296_Ag_S-0.2um_52_80</strain>
    </source>
</reference>
<keyword evidence="4" id="KW-0378">Hydrolase</keyword>
<dbReference type="AlphaFoldDB" id="A0A8T3YKY0"/>
<evidence type="ECO:0000256" key="1">
    <source>
        <dbReference type="ARBA" id="ARBA00001947"/>
    </source>
</evidence>
<keyword evidence="3" id="KW-0479">Metal-binding</keyword>
<evidence type="ECO:0000256" key="5">
    <source>
        <dbReference type="ARBA" id="ARBA00022833"/>
    </source>
</evidence>
<dbReference type="InterPro" id="IPR002933">
    <property type="entry name" value="Peptidase_M20"/>
</dbReference>
<dbReference type="GO" id="GO:0046872">
    <property type="term" value="F:metal ion binding"/>
    <property type="evidence" value="ECO:0007669"/>
    <property type="project" value="UniProtKB-KW"/>
</dbReference>
<dbReference type="PANTHER" id="PTHR43808">
    <property type="entry name" value="ACETYLORNITHINE DEACETYLASE"/>
    <property type="match status" value="1"/>
</dbReference>
<comment type="similarity">
    <text evidence="2">Belongs to the peptidase M20A family.</text>
</comment>
<evidence type="ECO:0000259" key="6">
    <source>
        <dbReference type="Pfam" id="PF07687"/>
    </source>
</evidence>
<name>A0A8T3YKY0_9ARCH</name>
<dbReference type="Proteomes" id="UP000732298">
    <property type="component" value="Unassembled WGS sequence"/>
</dbReference>
<accession>A0A8T3YKY0</accession>
<dbReference type="Pfam" id="PF07687">
    <property type="entry name" value="M20_dimer"/>
    <property type="match status" value="1"/>
</dbReference>
<evidence type="ECO:0000313" key="8">
    <source>
        <dbReference type="Proteomes" id="UP000732298"/>
    </source>
</evidence>
<comment type="cofactor">
    <cofactor evidence="1">
        <name>Zn(2+)</name>
        <dbReference type="ChEBI" id="CHEBI:29105"/>
    </cofactor>
</comment>
<evidence type="ECO:0000256" key="3">
    <source>
        <dbReference type="ARBA" id="ARBA00022723"/>
    </source>
</evidence>
<keyword evidence="5" id="KW-0862">Zinc</keyword>
<dbReference type="SUPFAM" id="SSF55031">
    <property type="entry name" value="Bacterial exopeptidase dimerisation domain"/>
    <property type="match status" value="1"/>
</dbReference>
<dbReference type="InterPro" id="IPR011650">
    <property type="entry name" value="Peptidase_M20_dimer"/>
</dbReference>
<dbReference type="Pfam" id="PF01546">
    <property type="entry name" value="Peptidase_M20"/>
    <property type="match status" value="1"/>
</dbReference>
<dbReference type="Gene3D" id="3.30.70.360">
    <property type="match status" value="1"/>
</dbReference>
<sequence>MHMEYMLRVLRNLVSINTNAVDKANYAECASYIDSEASEIGMKSRIISFKGSDGKIRPSVLAEASANAGETVLFVTHFDVVPEGQGWKTNPFSISRKGNRLYGRGVSDDKGGIAAFLAGVKEALHGKGGLSRNIKFLAVCDEEVGGDEGIGLIAKRKPRALASDFCIVLDGHLDYFSTACCGIVRGWITLKGKGGHAGYDFQTGNMLHNAIPFMQELLEYRHARHRKRSSIDAPKNGVSKKIFGRFNITILDAGTQFNVIPSELKIGFDLRTLPEENPGEIAHEFRRFASLKARKHSLKAGFDFRFVHGYYTKNKKYAGIVKSAAEEVMHRKMHPVSSFGATDARYVSTLGIPAFNFGPGGKNVHTNTESITLQELGKTKEFVKKIIANDPGGED</sequence>